<organism evidence="2 3">
    <name type="scientific">Gymnodinialimonas ceratoperidinii</name>
    <dbReference type="NCBI Taxonomy" id="2856823"/>
    <lineage>
        <taxon>Bacteria</taxon>
        <taxon>Pseudomonadati</taxon>
        <taxon>Pseudomonadota</taxon>
        <taxon>Alphaproteobacteria</taxon>
        <taxon>Rhodobacterales</taxon>
        <taxon>Paracoccaceae</taxon>
        <taxon>Gymnodinialimonas</taxon>
    </lineage>
</organism>
<dbReference type="EMBL" id="CP079194">
    <property type="protein sequence ID" value="QXT39243.1"/>
    <property type="molecule type" value="Genomic_DNA"/>
</dbReference>
<evidence type="ECO:0008006" key="4">
    <source>
        <dbReference type="Google" id="ProtNLM"/>
    </source>
</evidence>
<gene>
    <name evidence="2" type="ORF">KYE46_15150</name>
</gene>
<evidence type="ECO:0000256" key="1">
    <source>
        <dbReference type="SAM" id="Phobius"/>
    </source>
</evidence>
<sequence length="242" mass="25450">MASTSSDPSHSTARALAIAVFVAAIAFAVVPFFANPFSGFEPGRFPEPVDNPPIQPAGWAFSIWGVIYLWLIAGTGFGLLKRADAPAWEPHRPWALVSLVVGAAWIPIANASPVWATILILVMLVTAVMAMVKLPRTDVAWGRWPFGLYAGWLTAASFVSLATLAAGYGVMTAALASWIALPAALIVAAFVTLRHGTPTYPAAAAWGAFGIAVVNWPTLYAMTAAAGALLLLVLAVRALARR</sequence>
<protein>
    <recommendedName>
        <fullName evidence="4">TspO/MBR related protein</fullName>
    </recommendedName>
</protein>
<evidence type="ECO:0000313" key="3">
    <source>
        <dbReference type="Proteomes" id="UP000825009"/>
    </source>
</evidence>
<evidence type="ECO:0000313" key="2">
    <source>
        <dbReference type="EMBL" id="QXT39243.1"/>
    </source>
</evidence>
<feature type="transmembrane region" description="Helical" evidence="1">
    <location>
        <begin position="146"/>
        <end position="169"/>
    </location>
</feature>
<feature type="transmembrane region" description="Helical" evidence="1">
    <location>
        <begin position="54"/>
        <end position="80"/>
    </location>
</feature>
<keyword evidence="1" id="KW-1133">Transmembrane helix</keyword>
<feature type="transmembrane region" description="Helical" evidence="1">
    <location>
        <begin position="12"/>
        <end position="34"/>
    </location>
</feature>
<dbReference type="KEGG" id="gce:KYE46_15150"/>
<keyword evidence="3" id="KW-1185">Reference proteome</keyword>
<dbReference type="AlphaFoldDB" id="A0A8F6TWJ4"/>
<dbReference type="RefSeq" id="WP_219001680.1">
    <property type="nucleotide sequence ID" value="NZ_CP079194.1"/>
</dbReference>
<reference evidence="2 3" key="1">
    <citation type="submission" date="2021-07" db="EMBL/GenBank/DDBJ databases">
        <title>A novel Jannaschia species isolated from marine dinoflagellate Ceratoperidinium margalefii.</title>
        <authorList>
            <person name="Jiang Y."/>
            <person name="Li Z."/>
        </authorList>
    </citation>
    <scope>NUCLEOTIDE SEQUENCE [LARGE SCALE GENOMIC DNA]</scope>
    <source>
        <strain evidence="2 3">J12C1-MA-4</strain>
    </source>
</reference>
<proteinExistence type="predicted"/>
<dbReference type="Proteomes" id="UP000825009">
    <property type="component" value="Chromosome"/>
</dbReference>
<feature type="transmembrane region" description="Helical" evidence="1">
    <location>
        <begin position="92"/>
        <end position="108"/>
    </location>
</feature>
<feature type="transmembrane region" description="Helical" evidence="1">
    <location>
        <begin position="114"/>
        <end position="134"/>
    </location>
</feature>
<feature type="transmembrane region" description="Helical" evidence="1">
    <location>
        <begin position="222"/>
        <end position="240"/>
    </location>
</feature>
<feature type="transmembrane region" description="Helical" evidence="1">
    <location>
        <begin position="175"/>
        <end position="193"/>
    </location>
</feature>
<keyword evidence="1" id="KW-0472">Membrane</keyword>
<accession>A0A8F6TWJ4</accession>
<keyword evidence="1" id="KW-0812">Transmembrane</keyword>
<name>A0A8F6TWJ4_9RHOB</name>